<evidence type="ECO:0000313" key="3">
    <source>
        <dbReference type="EMBL" id="KAF8883347.1"/>
    </source>
</evidence>
<dbReference type="PANTHER" id="PTHR43130">
    <property type="entry name" value="ARAC-FAMILY TRANSCRIPTIONAL REGULATOR"/>
    <property type="match status" value="1"/>
</dbReference>
<feature type="domain" description="DJ-1/PfpI" evidence="2">
    <location>
        <begin position="51"/>
        <end position="192"/>
    </location>
</feature>
<accession>A0A9P5TI25</accession>
<name>A0A9P5TI25_GYMJU</name>
<feature type="signal peptide" evidence="1">
    <location>
        <begin position="1"/>
        <end position="20"/>
    </location>
</feature>
<feature type="chain" id="PRO_5040408926" evidence="1">
    <location>
        <begin position="21"/>
        <end position="229"/>
    </location>
</feature>
<dbReference type="EMBL" id="JADNYJ010000116">
    <property type="protein sequence ID" value="KAF8883347.1"/>
    <property type="molecule type" value="Genomic_DNA"/>
</dbReference>
<dbReference type="Pfam" id="PF01965">
    <property type="entry name" value="DJ-1_PfpI"/>
    <property type="match status" value="1"/>
</dbReference>
<proteinExistence type="predicted"/>
<sequence>MVPAIHFGVLLLPDFQLLDAAGPIDYINTHSNGYLKRVPFAESMADKAPVIEWHFISTDLTPMQPASGPAQVPTNTYDDCPELDYIIIPGPDPTAPLPEGCASFLQKRFADPRLKALLMVCTGSLAAAQTGILDGRQVCSNKYVLRGLAGVGMLDGLKKVKWIGDKRWHVDGKVWSSAGVTSGIDLAAEFARQHFNAEIVKLAKELAEYEPNPAHPDPFGWMLEGVKLD</sequence>
<dbReference type="AlphaFoldDB" id="A0A9P5TI25"/>
<dbReference type="PANTHER" id="PTHR43130:SF7">
    <property type="entry name" value="DJ-1_PFPI DOMAIN-CONTAINING PROTEIN"/>
    <property type="match status" value="1"/>
</dbReference>
<reference evidence="3" key="1">
    <citation type="submission" date="2020-11" db="EMBL/GenBank/DDBJ databases">
        <authorList>
            <consortium name="DOE Joint Genome Institute"/>
            <person name="Ahrendt S."/>
            <person name="Riley R."/>
            <person name="Andreopoulos W."/>
            <person name="LaButti K."/>
            <person name="Pangilinan J."/>
            <person name="Ruiz-duenas F.J."/>
            <person name="Barrasa J.M."/>
            <person name="Sanchez-Garcia M."/>
            <person name="Camarero S."/>
            <person name="Miyauchi S."/>
            <person name="Serrano A."/>
            <person name="Linde D."/>
            <person name="Babiker R."/>
            <person name="Drula E."/>
            <person name="Ayuso-Fernandez I."/>
            <person name="Pacheco R."/>
            <person name="Padilla G."/>
            <person name="Ferreira P."/>
            <person name="Barriuso J."/>
            <person name="Kellner H."/>
            <person name="Castanera R."/>
            <person name="Alfaro M."/>
            <person name="Ramirez L."/>
            <person name="Pisabarro A.G."/>
            <person name="Kuo A."/>
            <person name="Tritt A."/>
            <person name="Lipzen A."/>
            <person name="He G."/>
            <person name="Yan M."/>
            <person name="Ng V."/>
            <person name="Cullen D."/>
            <person name="Martin F."/>
            <person name="Rosso M.-N."/>
            <person name="Henrissat B."/>
            <person name="Hibbett D."/>
            <person name="Martinez A.T."/>
            <person name="Grigoriev I.V."/>
        </authorList>
    </citation>
    <scope>NUCLEOTIDE SEQUENCE</scope>
    <source>
        <strain evidence="3">AH 44721</strain>
    </source>
</reference>
<dbReference type="SUPFAM" id="SSF52317">
    <property type="entry name" value="Class I glutamine amidotransferase-like"/>
    <property type="match status" value="1"/>
</dbReference>
<dbReference type="InterPro" id="IPR029062">
    <property type="entry name" value="Class_I_gatase-like"/>
</dbReference>
<dbReference type="Gene3D" id="3.40.50.880">
    <property type="match status" value="1"/>
</dbReference>
<dbReference type="InterPro" id="IPR002818">
    <property type="entry name" value="DJ-1/PfpI"/>
</dbReference>
<keyword evidence="1" id="KW-0732">Signal</keyword>
<comment type="caution">
    <text evidence="3">The sequence shown here is derived from an EMBL/GenBank/DDBJ whole genome shotgun (WGS) entry which is preliminary data.</text>
</comment>
<protein>
    <submittedName>
        <fullName evidence="3">ThiJ/PfpI</fullName>
    </submittedName>
</protein>
<dbReference type="OrthoDB" id="543156at2759"/>
<evidence type="ECO:0000259" key="2">
    <source>
        <dbReference type="Pfam" id="PF01965"/>
    </source>
</evidence>
<dbReference type="Proteomes" id="UP000724874">
    <property type="component" value="Unassembled WGS sequence"/>
</dbReference>
<evidence type="ECO:0000313" key="4">
    <source>
        <dbReference type="Proteomes" id="UP000724874"/>
    </source>
</evidence>
<keyword evidence="4" id="KW-1185">Reference proteome</keyword>
<dbReference type="InterPro" id="IPR052158">
    <property type="entry name" value="INH-QAR"/>
</dbReference>
<evidence type="ECO:0000256" key="1">
    <source>
        <dbReference type="SAM" id="SignalP"/>
    </source>
</evidence>
<organism evidence="3 4">
    <name type="scientific">Gymnopilus junonius</name>
    <name type="common">Spectacular rustgill mushroom</name>
    <name type="synonym">Gymnopilus spectabilis subsp. junonius</name>
    <dbReference type="NCBI Taxonomy" id="109634"/>
    <lineage>
        <taxon>Eukaryota</taxon>
        <taxon>Fungi</taxon>
        <taxon>Dikarya</taxon>
        <taxon>Basidiomycota</taxon>
        <taxon>Agaricomycotina</taxon>
        <taxon>Agaricomycetes</taxon>
        <taxon>Agaricomycetidae</taxon>
        <taxon>Agaricales</taxon>
        <taxon>Agaricineae</taxon>
        <taxon>Hymenogastraceae</taxon>
        <taxon>Gymnopilus</taxon>
    </lineage>
</organism>
<gene>
    <name evidence="3" type="ORF">CPB84DRAFT_1790144</name>
</gene>